<dbReference type="Gene3D" id="2.60.40.2470">
    <property type="entry name" value="SoxY domain"/>
    <property type="match status" value="1"/>
</dbReference>
<reference evidence="2" key="1">
    <citation type="submission" date="2018-05" db="EMBL/GenBank/DDBJ databases">
        <authorList>
            <person name="Lanie J.A."/>
            <person name="Ng W.-L."/>
            <person name="Kazmierczak K.M."/>
            <person name="Andrzejewski T.M."/>
            <person name="Davidsen T.M."/>
            <person name="Wayne K.J."/>
            <person name="Tettelin H."/>
            <person name="Glass J.I."/>
            <person name="Rusch D."/>
            <person name="Podicherti R."/>
            <person name="Tsui H.-C.T."/>
            <person name="Winkler M.E."/>
        </authorList>
    </citation>
    <scope>NUCLEOTIDE SEQUENCE</scope>
</reference>
<name>A0A382ENA8_9ZZZZ</name>
<organism evidence="2">
    <name type="scientific">marine metagenome</name>
    <dbReference type="NCBI Taxonomy" id="408172"/>
    <lineage>
        <taxon>unclassified sequences</taxon>
        <taxon>metagenomes</taxon>
        <taxon>ecological metagenomes</taxon>
    </lineage>
</organism>
<sequence length="147" mass="16322">RKFLKILTSTEAICASGLVTPIKAFAEWNQAAFSAKDFNTAINTYFPKQKIHESNQIKIEVYDEVENGAIVPVKVETSLQNVKAITIFADKNPNPLIANFDLSPNCIGFVSTRIKVSEPSNIIVVIDSNKMLYMTKKFIIVHENGCG</sequence>
<feature type="non-terminal residue" evidence="2">
    <location>
        <position position="1"/>
    </location>
</feature>
<dbReference type="InterPro" id="IPR016568">
    <property type="entry name" value="Sulphur_oxidation_SoxY"/>
</dbReference>
<protein>
    <recommendedName>
        <fullName evidence="1">Ig-like SoxY domain-containing protein</fullName>
    </recommendedName>
</protein>
<gene>
    <name evidence="2" type="ORF">METZ01_LOCUS204769</name>
</gene>
<dbReference type="AlphaFoldDB" id="A0A382ENA8"/>
<evidence type="ECO:0000259" key="1">
    <source>
        <dbReference type="Pfam" id="PF13501"/>
    </source>
</evidence>
<dbReference type="Pfam" id="PF13501">
    <property type="entry name" value="SoxY"/>
    <property type="match status" value="1"/>
</dbReference>
<evidence type="ECO:0000313" key="2">
    <source>
        <dbReference type="EMBL" id="SVB51915.1"/>
    </source>
</evidence>
<dbReference type="PIRSF" id="PIRSF010312">
    <property type="entry name" value="Sulphur_oxidation_SoxY"/>
    <property type="match status" value="1"/>
</dbReference>
<feature type="domain" description="Ig-like SoxY" evidence="1">
    <location>
        <begin position="44"/>
        <end position="146"/>
    </location>
</feature>
<dbReference type="InterPro" id="IPR032711">
    <property type="entry name" value="SoxY"/>
</dbReference>
<accession>A0A382ENA8</accession>
<proteinExistence type="predicted"/>
<dbReference type="EMBL" id="UINC01045306">
    <property type="protein sequence ID" value="SVB51915.1"/>
    <property type="molecule type" value="Genomic_DNA"/>
</dbReference>
<dbReference type="InterPro" id="IPR038162">
    <property type="entry name" value="SoxY_sf"/>
</dbReference>